<organism evidence="1 2">
    <name type="scientific">Brumicola pallidula DSM 14239 = ACAM 615</name>
    <dbReference type="NCBI Taxonomy" id="1121922"/>
    <lineage>
        <taxon>Bacteria</taxon>
        <taxon>Pseudomonadati</taxon>
        <taxon>Pseudomonadota</taxon>
        <taxon>Gammaproteobacteria</taxon>
        <taxon>Alteromonadales</taxon>
        <taxon>Alteromonadaceae</taxon>
        <taxon>Brumicola</taxon>
    </lineage>
</organism>
<dbReference type="Proteomes" id="UP000006251">
    <property type="component" value="Unassembled WGS sequence"/>
</dbReference>
<proteinExistence type="predicted"/>
<reference evidence="2" key="1">
    <citation type="journal article" date="2014" name="Environ. Microbiol.">
        <title>Comparative genomics of the marine bacterial genus Glaciecola reveals the high degree of genomic diversity and genomic characteristic for cold adaptation.</title>
        <authorList>
            <person name="Qin Q.L."/>
            <person name="Xie B.B."/>
            <person name="Yu Y."/>
            <person name="Shu Y.L."/>
            <person name="Rong J.C."/>
            <person name="Zhang Y.J."/>
            <person name="Zhao D.L."/>
            <person name="Chen X.L."/>
            <person name="Zhang X.Y."/>
            <person name="Chen B."/>
            <person name="Zhou B.C."/>
            <person name="Zhang Y.Z."/>
        </authorList>
    </citation>
    <scope>NUCLEOTIDE SEQUENCE [LARGE SCALE GENOMIC DNA]</scope>
    <source>
        <strain evidence="2">ACAM 615</strain>
    </source>
</reference>
<comment type="caution">
    <text evidence="1">The sequence shown here is derived from an EMBL/GenBank/DDBJ whole genome shotgun (WGS) entry which is preliminary data.</text>
</comment>
<protein>
    <submittedName>
        <fullName evidence="1">Uncharacterized protein</fullName>
    </submittedName>
</protein>
<evidence type="ECO:0000313" key="1">
    <source>
        <dbReference type="EMBL" id="GAC27439.1"/>
    </source>
</evidence>
<name>K6Y3R0_9ALTE</name>
<dbReference type="STRING" id="1121922.GCA_000428905_02340"/>
<dbReference type="AlphaFoldDB" id="K6Y3R0"/>
<accession>K6Y3R0</accession>
<keyword evidence="2" id="KW-1185">Reference proteome</keyword>
<sequence>MNNKDQALTGFYTTLFIEASTYEDARAKVALLILNRLSENNIIKNDSFMFKPFLGISKSYRADSNIENNEGFTFFDMSLKDSLVSTGKSFLASLGLLKQSE</sequence>
<dbReference type="EMBL" id="BAEQ01000013">
    <property type="protein sequence ID" value="GAC27439.1"/>
    <property type="molecule type" value="Genomic_DNA"/>
</dbReference>
<gene>
    <name evidence="1" type="ORF">GPAL_0559</name>
</gene>
<evidence type="ECO:0000313" key="2">
    <source>
        <dbReference type="Proteomes" id="UP000006251"/>
    </source>
</evidence>